<keyword evidence="2" id="KW-1185">Reference proteome</keyword>
<protein>
    <submittedName>
        <fullName evidence="1">Uncharacterized protein</fullName>
    </submittedName>
</protein>
<reference evidence="1" key="1">
    <citation type="submission" date="2019-10" db="EMBL/GenBank/DDBJ databases">
        <authorList>
            <consortium name="DOE Joint Genome Institute"/>
            <person name="Kuo A."/>
            <person name="Miyauchi S."/>
            <person name="Kiss E."/>
            <person name="Drula E."/>
            <person name="Kohler A."/>
            <person name="Sanchez-Garcia M."/>
            <person name="Andreopoulos B."/>
            <person name="Barry K.W."/>
            <person name="Bonito G."/>
            <person name="Buee M."/>
            <person name="Carver A."/>
            <person name="Chen C."/>
            <person name="Cichocki N."/>
            <person name="Clum A."/>
            <person name="Culley D."/>
            <person name="Crous P.W."/>
            <person name="Fauchery L."/>
            <person name="Girlanda M."/>
            <person name="Hayes R."/>
            <person name="Keri Z."/>
            <person name="Labutti K."/>
            <person name="Lipzen A."/>
            <person name="Lombard V."/>
            <person name="Magnuson J."/>
            <person name="Maillard F."/>
            <person name="Morin E."/>
            <person name="Murat C."/>
            <person name="Nolan M."/>
            <person name="Ohm R."/>
            <person name="Pangilinan J."/>
            <person name="Pereira M."/>
            <person name="Perotto S."/>
            <person name="Peter M."/>
            <person name="Riley R."/>
            <person name="Sitrit Y."/>
            <person name="Stielow B."/>
            <person name="Szollosi G."/>
            <person name="Zifcakova L."/>
            <person name="Stursova M."/>
            <person name="Spatafora J.W."/>
            <person name="Tedersoo L."/>
            <person name="Vaario L.-M."/>
            <person name="Yamada A."/>
            <person name="Yan M."/>
            <person name="Wang P."/>
            <person name="Xu J."/>
            <person name="Bruns T."/>
            <person name="Baldrian P."/>
            <person name="Vilgalys R."/>
            <person name="Henrissat B."/>
            <person name="Grigoriev I.V."/>
            <person name="Hibbett D."/>
            <person name="Nagy L.G."/>
            <person name="Martin F.M."/>
        </authorList>
    </citation>
    <scope>NUCLEOTIDE SEQUENCE</scope>
    <source>
        <strain evidence="1">P2</strain>
    </source>
</reference>
<evidence type="ECO:0000313" key="2">
    <source>
        <dbReference type="Proteomes" id="UP000886501"/>
    </source>
</evidence>
<reference evidence="1" key="2">
    <citation type="journal article" date="2020" name="Nat. Commun.">
        <title>Large-scale genome sequencing of mycorrhizal fungi provides insights into the early evolution of symbiotic traits.</title>
        <authorList>
            <person name="Miyauchi S."/>
            <person name="Kiss E."/>
            <person name="Kuo A."/>
            <person name="Drula E."/>
            <person name="Kohler A."/>
            <person name="Sanchez-Garcia M."/>
            <person name="Morin E."/>
            <person name="Andreopoulos B."/>
            <person name="Barry K.W."/>
            <person name="Bonito G."/>
            <person name="Buee M."/>
            <person name="Carver A."/>
            <person name="Chen C."/>
            <person name="Cichocki N."/>
            <person name="Clum A."/>
            <person name="Culley D."/>
            <person name="Crous P.W."/>
            <person name="Fauchery L."/>
            <person name="Girlanda M."/>
            <person name="Hayes R.D."/>
            <person name="Keri Z."/>
            <person name="LaButti K."/>
            <person name="Lipzen A."/>
            <person name="Lombard V."/>
            <person name="Magnuson J."/>
            <person name="Maillard F."/>
            <person name="Murat C."/>
            <person name="Nolan M."/>
            <person name="Ohm R.A."/>
            <person name="Pangilinan J."/>
            <person name="Pereira M.F."/>
            <person name="Perotto S."/>
            <person name="Peter M."/>
            <person name="Pfister S."/>
            <person name="Riley R."/>
            <person name="Sitrit Y."/>
            <person name="Stielow J.B."/>
            <person name="Szollosi G."/>
            <person name="Zifcakova L."/>
            <person name="Stursova M."/>
            <person name="Spatafora J.W."/>
            <person name="Tedersoo L."/>
            <person name="Vaario L.M."/>
            <person name="Yamada A."/>
            <person name="Yan M."/>
            <person name="Wang P."/>
            <person name="Xu J."/>
            <person name="Bruns T."/>
            <person name="Baldrian P."/>
            <person name="Vilgalys R."/>
            <person name="Dunand C."/>
            <person name="Henrissat B."/>
            <person name="Grigoriev I.V."/>
            <person name="Hibbett D."/>
            <person name="Nagy L.G."/>
            <person name="Martin F.M."/>
        </authorList>
    </citation>
    <scope>NUCLEOTIDE SEQUENCE</scope>
    <source>
        <strain evidence="1">P2</strain>
    </source>
</reference>
<name>A0ACB6ZLE3_THEGA</name>
<organism evidence="1 2">
    <name type="scientific">Thelephora ganbajun</name>
    <name type="common">Ganba fungus</name>
    <dbReference type="NCBI Taxonomy" id="370292"/>
    <lineage>
        <taxon>Eukaryota</taxon>
        <taxon>Fungi</taxon>
        <taxon>Dikarya</taxon>
        <taxon>Basidiomycota</taxon>
        <taxon>Agaricomycotina</taxon>
        <taxon>Agaricomycetes</taxon>
        <taxon>Thelephorales</taxon>
        <taxon>Thelephoraceae</taxon>
        <taxon>Thelephora</taxon>
    </lineage>
</organism>
<accession>A0ACB6ZLE3</accession>
<sequence length="208" mass="23278">MFSPVEEGDEEEPEQRPITPLRPNTATTASDEHHQNQSRPEDQNVGESPKHTVHFSTSSASTHSNHVHPPGSPRKITQNKLRKAKPDGYESDGGYVSDATRKKSKKKSKKKDKDGAVTNDEESDGGYLSEASAKRKLSFFSRKKAKKPKDEERFPVPVPPVPYLTPQLPTADRFGFRSNTPSTFISSNRSSWTDVGGCPIDYWKRRLV</sequence>
<comment type="caution">
    <text evidence="1">The sequence shown here is derived from an EMBL/GenBank/DDBJ whole genome shotgun (WGS) entry which is preliminary data.</text>
</comment>
<evidence type="ECO:0000313" key="1">
    <source>
        <dbReference type="EMBL" id="KAF9650392.1"/>
    </source>
</evidence>
<gene>
    <name evidence="1" type="ORF">BDM02DRAFT_1427575</name>
</gene>
<proteinExistence type="predicted"/>
<dbReference type="EMBL" id="MU117985">
    <property type="protein sequence ID" value="KAF9650392.1"/>
    <property type="molecule type" value="Genomic_DNA"/>
</dbReference>
<dbReference type="Proteomes" id="UP000886501">
    <property type="component" value="Unassembled WGS sequence"/>
</dbReference>